<dbReference type="Proteomes" id="UP000807353">
    <property type="component" value="Unassembled WGS sequence"/>
</dbReference>
<gene>
    <name evidence="1" type="ORF">BDZ94DRAFT_1252529</name>
</gene>
<organism evidence="1 2">
    <name type="scientific">Collybia nuda</name>
    <dbReference type="NCBI Taxonomy" id="64659"/>
    <lineage>
        <taxon>Eukaryota</taxon>
        <taxon>Fungi</taxon>
        <taxon>Dikarya</taxon>
        <taxon>Basidiomycota</taxon>
        <taxon>Agaricomycotina</taxon>
        <taxon>Agaricomycetes</taxon>
        <taxon>Agaricomycetidae</taxon>
        <taxon>Agaricales</taxon>
        <taxon>Tricholomatineae</taxon>
        <taxon>Clitocybaceae</taxon>
        <taxon>Collybia</taxon>
    </lineage>
</organism>
<sequence>MVCRDRKKREVVYFVTLLYLIHVCYASGRNQYWDNERKVTWTALTLASPVRISNRITPPLRIGRQRPLKKIELCSVHRHS</sequence>
<accession>A0A9P5YDX9</accession>
<protein>
    <submittedName>
        <fullName evidence="1">Uncharacterized protein</fullName>
    </submittedName>
</protein>
<evidence type="ECO:0000313" key="2">
    <source>
        <dbReference type="Proteomes" id="UP000807353"/>
    </source>
</evidence>
<dbReference type="AlphaFoldDB" id="A0A9P5YDX9"/>
<proteinExistence type="predicted"/>
<comment type="caution">
    <text evidence="1">The sequence shown here is derived from an EMBL/GenBank/DDBJ whole genome shotgun (WGS) entry which is preliminary data.</text>
</comment>
<evidence type="ECO:0000313" key="1">
    <source>
        <dbReference type="EMBL" id="KAF9465905.1"/>
    </source>
</evidence>
<name>A0A9P5YDX9_9AGAR</name>
<keyword evidence="2" id="KW-1185">Reference proteome</keyword>
<reference evidence="1" key="1">
    <citation type="submission" date="2020-11" db="EMBL/GenBank/DDBJ databases">
        <authorList>
            <consortium name="DOE Joint Genome Institute"/>
            <person name="Ahrendt S."/>
            <person name="Riley R."/>
            <person name="Andreopoulos W."/>
            <person name="Labutti K."/>
            <person name="Pangilinan J."/>
            <person name="Ruiz-Duenas F.J."/>
            <person name="Barrasa J.M."/>
            <person name="Sanchez-Garcia M."/>
            <person name="Camarero S."/>
            <person name="Miyauchi S."/>
            <person name="Serrano A."/>
            <person name="Linde D."/>
            <person name="Babiker R."/>
            <person name="Drula E."/>
            <person name="Ayuso-Fernandez I."/>
            <person name="Pacheco R."/>
            <person name="Padilla G."/>
            <person name="Ferreira P."/>
            <person name="Barriuso J."/>
            <person name="Kellner H."/>
            <person name="Castanera R."/>
            <person name="Alfaro M."/>
            <person name="Ramirez L."/>
            <person name="Pisabarro A.G."/>
            <person name="Kuo A."/>
            <person name="Tritt A."/>
            <person name="Lipzen A."/>
            <person name="He G."/>
            <person name="Yan M."/>
            <person name="Ng V."/>
            <person name="Cullen D."/>
            <person name="Martin F."/>
            <person name="Rosso M.-N."/>
            <person name="Henrissat B."/>
            <person name="Hibbett D."/>
            <person name="Martinez A.T."/>
            <person name="Grigoriev I.V."/>
        </authorList>
    </citation>
    <scope>NUCLEOTIDE SEQUENCE</scope>
    <source>
        <strain evidence="1">CBS 247.69</strain>
    </source>
</reference>
<dbReference type="EMBL" id="MU150244">
    <property type="protein sequence ID" value="KAF9465905.1"/>
    <property type="molecule type" value="Genomic_DNA"/>
</dbReference>